<dbReference type="SUPFAM" id="SSF56349">
    <property type="entry name" value="DNA breaking-rejoining enzymes"/>
    <property type="match status" value="1"/>
</dbReference>
<protein>
    <recommendedName>
        <fullName evidence="4">Integrase family protein</fullName>
    </recommendedName>
</protein>
<sequence>MYSIKSPQTKKRYPDRFRTFLDFAEIEGLGIEERLINLYNIAKEKPQWLQDSLLNFIIYQKERVTKGDIAASTISNYYKPVKLFCDVNDILINWKFISRGIPRGKHASDDRAPTLEEISQLLKYPDIRIKPIVLFMVSSGVRIGAWDYLKWKHIIPYEEEKQNVIAAKVIVYAGEPEQYYCFITSEAYYALKTWMQYRSSYGEKISGESWVMRNLWKTTNMRSGARSGSAIHPLRLKNEAVRTLLCRGLLHENIRTGLPEGQRHYEFKSAHGFRKFFKSTCENIMGPANIEILMGHDIGLAKSYYKPTEKALLDDYLKAADFLTIGEENKLRREVKELTKIRDEEYQILREKLSEKNQMIQEIEKQRQIDIAGIREEMENRFKQLFSKINLVKLQ</sequence>
<dbReference type="AlphaFoldDB" id="A0A557SW16"/>
<keyword evidence="3" id="KW-1185">Reference proteome</keyword>
<dbReference type="RefSeq" id="WP_144730400.1">
    <property type="nucleotide sequence ID" value="NZ_ML675582.1"/>
</dbReference>
<organism evidence="2 3">
    <name type="scientific">Candidatus Nitrosocosmicus arcticus</name>
    <dbReference type="NCBI Taxonomy" id="2035267"/>
    <lineage>
        <taxon>Archaea</taxon>
        <taxon>Nitrososphaerota</taxon>
        <taxon>Nitrososphaeria</taxon>
        <taxon>Nitrososphaerales</taxon>
        <taxon>Nitrososphaeraceae</taxon>
        <taxon>Candidatus Nitrosocosmicus</taxon>
    </lineage>
</organism>
<dbReference type="GO" id="GO:0015074">
    <property type="term" value="P:DNA integration"/>
    <property type="evidence" value="ECO:0007669"/>
    <property type="project" value="InterPro"/>
</dbReference>
<evidence type="ECO:0000313" key="2">
    <source>
        <dbReference type="EMBL" id="TVP40802.1"/>
    </source>
</evidence>
<evidence type="ECO:0008006" key="4">
    <source>
        <dbReference type="Google" id="ProtNLM"/>
    </source>
</evidence>
<gene>
    <name evidence="2" type="ORF">NARC_60189</name>
</gene>
<keyword evidence="1" id="KW-0233">DNA recombination</keyword>
<dbReference type="EMBL" id="VOAH01000006">
    <property type="protein sequence ID" value="TVP40802.1"/>
    <property type="molecule type" value="Genomic_DNA"/>
</dbReference>
<evidence type="ECO:0000256" key="1">
    <source>
        <dbReference type="ARBA" id="ARBA00023172"/>
    </source>
</evidence>
<accession>A0A557SW16</accession>
<proteinExistence type="predicted"/>
<dbReference type="InterPro" id="IPR013762">
    <property type="entry name" value="Integrase-like_cat_sf"/>
</dbReference>
<reference evidence="2 3" key="1">
    <citation type="journal article" date="2019" name="Front. Microbiol.">
        <title>Ammonia Oxidation by the Arctic Terrestrial Thaumarchaeote Candidatus Nitrosocosmicus arcticus Is Stimulated by Increasing Temperatures.</title>
        <authorList>
            <person name="Alves R.J.E."/>
            <person name="Kerou M."/>
            <person name="Zappe A."/>
            <person name="Bittner R."/>
            <person name="Abby S.S."/>
            <person name="Schmidt H.A."/>
            <person name="Pfeifer K."/>
            <person name="Schleper C."/>
        </authorList>
    </citation>
    <scope>NUCLEOTIDE SEQUENCE [LARGE SCALE GENOMIC DNA]</scope>
    <source>
        <strain evidence="2 3">Kfb</strain>
    </source>
</reference>
<dbReference type="GO" id="GO:0006310">
    <property type="term" value="P:DNA recombination"/>
    <property type="evidence" value="ECO:0007669"/>
    <property type="project" value="UniProtKB-KW"/>
</dbReference>
<comment type="caution">
    <text evidence="2">The sequence shown here is derived from an EMBL/GenBank/DDBJ whole genome shotgun (WGS) entry which is preliminary data.</text>
</comment>
<dbReference type="Gene3D" id="1.10.443.10">
    <property type="entry name" value="Intergrase catalytic core"/>
    <property type="match status" value="1"/>
</dbReference>
<dbReference type="InterPro" id="IPR011010">
    <property type="entry name" value="DNA_brk_join_enz"/>
</dbReference>
<dbReference type="Proteomes" id="UP000315289">
    <property type="component" value="Unassembled WGS sequence"/>
</dbReference>
<dbReference type="OrthoDB" id="12201at2157"/>
<evidence type="ECO:0000313" key="3">
    <source>
        <dbReference type="Proteomes" id="UP000315289"/>
    </source>
</evidence>
<dbReference type="GO" id="GO:0003677">
    <property type="term" value="F:DNA binding"/>
    <property type="evidence" value="ECO:0007669"/>
    <property type="project" value="InterPro"/>
</dbReference>
<name>A0A557SW16_9ARCH</name>